<dbReference type="InterPro" id="IPR002156">
    <property type="entry name" value="RNaseH_domain"/>
</dbReference>
<dbReference type="EMBL" id="JACGWO010000003">
    <property type="protein sequence ID" value="KAK4431098.1"/>
    <property type="molecule type" value="Genomic_DNA"/>
</dbReference>
<dbReference type="Proteomes" id="UP001293254">
    <property type="component" value="Unassembled WGS sequence"/>
</dbReference>
<evidence type="ECO:0000259" key="1">
    <source>
        <dbReference type="Pfam" id="PF13456"/>
    </source>
</evidence>
<dbReference type="InterPro" id="IPR036397">
    <property type="entry name" value="RNaseH_sf"/>
</dbReference>
<evidence type="ECO:0000259" key="2">
    <source>
        <dbReference type="Pfam" id="PF13966"/>
    </source>
</evidence>
<accession>A0AAE1YKA8</accession>
<evidence type="ECO:0000313" key="4">
    <source>
        <dbReference type="Proteomes" id="UP001293254"/>
    </source>
</evidence>
<evidence type="ECO:0000313" key="3">
    <source>
        <dbReference type="EMBL" id="KAK4431098.1"/>
    </source>
</evidence>
<dbReference type="InterPro" id="IPR026960">
    <property type="entry name" value="RVT-Znf"/>
</dbReference>
<dbReference type="CDD" id="cd06222">
    <property type="entry name" value="RNase_H_like"/>
    <property type="match status" value="1"/>
</dbReference>
<reference evidence="3" key="1">
    <citation type="submission" date="2020-06" db="EMBL/GenBank/DDBJ databases">
        <authorList>
            <person name="Li T."/>
            <person name="Hu X."/>
            <person name="Zhang T."/>
            <person name="Song X."/>
            <person name="Zhang H."/>
            <person name="Dai N."/>
            <person name="Sheng W."/>
            <person name="Hou X."/>
            <person name="Wei L."/>
        </authorList>
    </citation>
    <scope>NUCLEOTIDE SEQUENCE</scope>
    <source>
        <strain evidence="3">3651</strain>
        <tissue evidence="3">Leaf</tissue>
    </source>
</reference>
<dbReference type="InterPro" id="IPR044730">
    <property type="entry name" value="RNase_H-like_dom_plant"/>
</dbReference>
<dbReference type="PANTHER" id="PTHR47723">
    <property type="entry name" value="OS05G0353850 PROTEIN"/>
    <property type="match status" value="1"/>
</dbReference>
<sequence length="467" mass="52544">MEPNLHRQGKSLTLAEEEGDVVVLPSGLWHNDFDLDGSFVVGRSLSPKPVNTEAFRSTMTTSFNPVKGMELRFIDDKQISHPLQSCFGSNPCYGKGIERFVDVDMEDKRSTWGSFLRIRAAIDVRKPLRRFTADFVDPSNNTPYGAWLRAAHPLLAFTPNLQPQTILPSPFLPRPLEPSTKVAFLIDFDLGDWNRELIEELFCPEDRDLILTPTSKATQDDAPLWHFPSTGLYTVRSVYHLACNLREQSSFSCPPHSWNFIQTGKIPQKIRMFAWRACRNALPTSSNLSRRIPQFDFSCPYCSASQKMLTMLLPTTTLLDRHSQRFLQLLNLNVLDPILQNGVTSLQEPLKLILMDRPLIQHIKQALAAREAISLAIQSGWNGVIIEGDCLSLLHLLESNKDDNSSSRTIVNEIRSFCSYIDCTFSFVRRTGNTVAHTLAKYFGVRAEGSSVLPQFALSVLAADLAT</sequence>
<proteinExistence type="predicted"/>
<dbReference type="Gene3D" id="3.30.420.10">
    <property type="entry name" value="Ribonuclease H-like superfamily/Ribonuclease H"/>
    <property type="match status" value="1"/>
</dbReference>
<keyword evidence="4" id="KW-1185">Reference proteome</keyword>
<feature type="domain" description="Reverse transcriptase zinc-binding" evidence="2">
    <location>
        <begin position="233"/>
        <end position="306"/>
    </location>
</feature>
<name>A0AAE1YKA8_9LAMI</name>
<dbReference type="AlphaFoldDB" id="A0AAE1YKA8"/>
<feature type="domain" description="RNase H type-1" evidence="1">
    <location>
        <begin position="367"/>
        <end position="442"/>
    </location>
</feature>
<dbReference type="InterPro" id="IPR053151">
    <property type="entry name" value="RNase_H-like"/>
</dbReference>
<reference evidence="3" key="2">
    <citation type="journal article" date="2024" name="Plant">
        <title>Genomic evolution and insights into agronomic trait innovations of Sesamum species.</title>
        <authorList>
            <person name="Miao H."/>
            <person name="Wang L."/>
            <person name="Qu L."/>
            <person name="Liu H."/>
            <person name="Sun Y."/>
            <person name="Le M."/>
            <person name="Wang Q."/>
            <person name="Wei S."/>
            <person name="Zheng Y."/>
            <person name="Lin W."/>
            <person name="Duan Y."/>
            <person name="Cao H."/>
            <person name="Xiong S."/>
            <person name="Wang X."/>
            <person name="Wei L."/>
            <person name="Li C."/>
            <person name="Ma Q."/>
            <person name="Ju M."/>
            <person name="Zhao R."/>
            <person name="Li G."/>
            <person name="Mu C."/>
            <person name="Tian Q."/>
            <person name="Mei H."/>
            <person name="Zhang T."/>
            <person name="Gao T."/>
            <person name="Zhang H."/>
        </authorList>
    </citation>
    <scope>NUCLEOTIDE SEQUENCE</scope>
    <source>
        <strain evidence="3">3651</strain>
    </source>
</reference>
<comment type="caution">
    <text evidence="3">The sequence shown here is derived from an EMBL/GenBank/DDBJ whole genome shotgun (WGS) entry which is preliminary data.</text>
</comment>
<evidence type="ECO:0008006" key="5">
    <source>
        <dbReference type="Google" id="ProtNLM"/>
    </source>
</evidence>
<protein>
    <recommendedName>
        <fullName evidence="5">RNase H type-1 domain-containing protein</fullName>
    </recommendedName>
</protein>
<organism evidence="3 4">
    <name type="scientific">Sesamum alatum</name>
    <dbReference type="NCBI Taxonomy" id="300844"/>
    <lineage>
        <taxon>Eukaryota</taxon>
        <taxon>Viridiplantae</taxon>
        <taxon>Streptophyta</taxon>
        <taxon>Embryophyta</taxon>
        <taxon>Tracheophyta</taxon>
        <taxon>Spermatophyta</taxon>
        <taxon>Magnoliopsida</taxon>
        <taxon>eudicotyledons</taxon>
        <taxon>Gunneridae</taxon>
        <taxon>Pentapetalae</taxon>
        <taxon>asterids</taxon>
        <taxon>lamiids</taxon>
        <taxon>Lamiales</taxon>
        <taxon>Pedaliaceae</taxon>
        <taxon>Sesamum</taxon>
    </lineage>
</organism>
<dbReference type="Pfam" id="PF13456">
    <property type="entry name" value="RVT_3"/>
    <property type="match status" value="1"/>
</dbReference>
<dbReference type="GO" id="GO:0004523">
    <property type="term" value="F:RNA-DNA hybrid ribonuclease activity"/>
    <property type="evidence" value="ECO:0007669"/>
    <property type="project" value="InterPro"/>
</dbReference>
<dbReference type="PANTHER" id="PTHR47723:SF21">
    <property type="entry name" value="POLYNUCLEOTIDYL TRANSFERASE, RIBONUCLEASE H-LIKE SUPERFAMILY PROTEIN"/>
    <property type="match status" value="1"/>
</dbReference>
<dbReference type="GO" id="GO:0003676">
    <property type="term" value="F:nucleic acid binding"/>
    <property type="evidence" value="ECO:0007669"/>
    <property type="project" value="InterPro"/>
</dbReference>
<gene>
    <name evidence="3" type="ORF">Salat_0871800</name>
</gene>
<dbReference type="Pfam" id="PF13966">
    <property type="entry name" value="zf-RVT"/>
    <property type="match status" value="1"/>
</dbReference>